<dbReference type="SUPFAM" id="SSF46689">
    <property type="entry name" value="Homeodomain-like"/>
    <property type="match status" value="1"/>
</dbReference>
<dbReference type="InterPro" id="IPR013570">
    <property type="entry name" value="Tscrpt_reg_YsiA_C"/>
</dbReference>
<dbReference type="PRINTS" id="PR00455">
    <property type="entry name" value="HTHTETR"/>
</dbReference>
<evidence type="ECO:0000313" key="4">
    <source>
        <dbReference type="EMBL" id="ACL06317.1"/>
    </source>
</evidence>
<accession>B8FNN6</accession>
<dbReference type="GO" id="GO:0000976">
    <property type="term" value="F:transcription cis-regulatory region binding"/>
    <property type="evidence" value="ECO:0007669"/>
    <property type="project" value="TreeGrafter"/>
</dbReference>
<gene>
    <name evidence="4" type="ordered locus">Dalk_4639</name>
</gene>
<dbReference type="SUPFAM" id="SSF48498">
    <property type="entry name" value="Tetracyclin repressor-like, C-terminal domain"/>
    <property type="match status" value="1"/>
</dbReference>
<dbReference type="InterPro" id="IPR009057">
    <property type="entry name" value="Homeodomain-like_sf"/>
</dbReference>
<dbReference type="KEGG" id="dal:Dalk_4639"/>
<dbReference type="InterPro" id="IPR036271">
    <property type="entry name" value="Tet_transcr_reg_TetR-rel_C_sf"/>
</dbReference>
<feature type="domain" description="HTH tetR-type" evidence="3">
    <location>
        <begin position="7"/>
        <end position="67"/>
    </location>
</feature>
<dbReference type="Pfam" id="PF08359">
    <property type="entry name" value="TetR_C_4"/>
    <property type="match status" value="1"/>
</dbReference>
<dbReference type="InterPro" id="IPR023772">
    <property type="entry name" value="DNA-bd_HTH_TetR-type_CS"/>
</dbReference>
<dbReference type="RefSeq" id="WP_015949356.1">
    <property type="nucleotide sequence ID" value="NC_011768.1"/>
</dbReference>
<dbReference type="GO" id="GO:0003700">
    <property type="term" value="F:DNA-binding transcription factor activity"/>
    <property type="evidence" value="ECO:0007669"/>
    <property type="project" value="TreeGrafter"/>
</dbReference>
<dbReference type="PROSITE" id="PS01081">
    <property type="entry name" value="HTH_TETR_1"/>
    <property type="match status" value="1"/>
</dbReference>
<dbReference type="InterPro" id="IPR001647">
    <property type="entry name" value="HTH_TetR"/>
</dbReference>
<dbReference type="AlphaFoldDB" id="B8FNN6"/>
<evidence type="ECO:0000259" key="3">
    <source>
        <dbReference type="PROSITE" id="PS50977"/>
    </source>
</evidence>
<reference evidence="4 5" key="1">
    <citation type="journal article" date="2012" name="Environ. Microbiol.">
        <title>The genome sequence of Desulfatibacillum alkenivorans AK-01: a blueprint for anaerobic alkane oxidation.</title>
        <authorList>
            <person name="Callaghan A.V."/>
            <person name="Morris B.E."/>
            <person name="Pereira I.A."/>
            <person name="McInerney M.J."/>
            <person name="Austin R.N."/>
            <person name="Groves J.T."/>
            <person name="Kukor J.J."/>
            <person name="Suflita J.M."/>
            <person name="Young L.Y."/>
            <person name="Zylstra G.J."/>
            <person name="Wawrik B."/>
        </authorList>
    </citation>
    <scope>NUCLEOTIDE SEQUENCE [LARGE SCALE GENOMIC DNA]</scope>
    <source>
        <strain evidence="4 5">AK-01</strain>
    </source>
</reference>
<evidence type="ECO:0000313" key="5">
    <source>
        <dbReference type="Proteomes" id="UP000000739"/>
    </source>
</evidence>
<dbReference type="InterPro" id="IPR050109">
    <property type="entry name" value="HTH-type_TetR-like_transc_reg"/>
</dbReference>
<dbReference type="Proteomes" id="UP000000739">
    <property type="component" value="Chromosome"/>
</dbReference>
<keyword evidence="1 2" id="KW-0238">DNA-binding</keyword>
<name>B8FNN6_DESAL</name>
<dbReference type="PANTHER" id="PTHR30055:SF195">
    <property type="entry name" value="FATTY ACID METABOLISM REGULATOR PROTEIN"/>
    <property type="match status" value="1"/>
</dbReference>
<evidence type="ECO:0000256" key="2">
    <source>
        <dbReference type="PROSITE-ProRule" id="PRU00335"/>
    </source>
</evidence>
<dbReference type="PROSITE" id="PS50977">
    <property type="entry name" value="HTH_TETR_2"/>
    <property type="match status" value="1"/>
</dbReference>
<dbReference type="PANTHER" id="PTHR30055">
    <property type="entry name" value="HTH-TYPE TRANSCRIPTIONAL REGULATOR RUTR"/>
    <property type="match status" value="1"/>
</dbReference>
<dbReference type="EMBL" id="CP001322">
    <property type="protein sequence ID" value="ACL06317.1"/>
    <property type="molecule type" value="Genomic_DNA"/>
</dbReference>
<dbReference type="Pfam" id="PF00440">
    <property type="entry name" value="TetR_N"/>
    <property type="match status" value="1"/>
</dbReference>
<keyword evidence="5" id="KW-1185">Reference proteome</keyword>
<dbReference type="Gene3D" id="1.10.357.10">
    <property type="entry name" value="Tetracycline Repressor, domain 2"/>
    <property type="match status" value="1"/>
</dbReference>
<dbReference type="eggNOG" id="COG1309">
    <property type="taxonomic scope" value="Bacteria"/>
</dbReference>
<feature type="DNA-binding region" description="H-T-H motif" evidence="2">
    <location>
        <begin position="30"/>
        <end position="49"/>
    </location>
</feature>
<dbReference type="Gene3D" id="1.10.10.60">
    <property type="entry name" value="Homeodomain-like"/>
    <property type="match status" value="1"/>
</dbReference>
<dbReference type="HOGENOM" id="CLU_069356_12_2_7"/>
<protein>
    <submittedName>
        <fullName evidence="4">Transcriptional regulator, TetR family</fullName>
    </submittedName>
</protein>
<organism evidence="4 5">
    <name type="scientific">Desulfatibacillum aliphaticivorans</name>
    <dbReference type="NCBI Taxonomy" id="218208"/>
    <lineage>
        <taxon>Bacteria</taxon>
        <taxon>Pseudomonadati</taxon>
        <taxon>Thermodesulfobacteriota</taxon>
        <taxon>Desulfobacteria</taxon>
        <taxon>Desulfobacterales</taxon>
        <taxon>Desulfatibacillaceae</taxon>
        <taxon>Desulfatibacillum</taxon>
    </lineage>
</organism>
<proteinExistence type="predicted"/>
<sequence>MEPKQKNGKHEQIMSAAIKVFAEKGYFQSTIAQIARAAGVADGTIYLYFKNKEDIMAQFVNQQSKKFFDTFTSMFEGKQSAIERLKALIRLHFQVSQEDRYVALVYQVEMRRSDRLMKEDIKDALRMYHDLVGQIVEEGQQEGAIRHDVQIGLVKRMIFATVDEVITSWVMAGGKYDLEPLAEPLANLLLQGIQATPTA</sequence>
<evidence type="ECO:0000256" key="1">
    <source>
        <dbReference type="ARBA" id="ARBA00023125"/>
    </source>
</evidence>